<dbReference type="Proteomes" id="UP000199230">
    <property type="component" value="Unassembled WGS sequence"/>
</dbReference>
<evidence type="ECO:0000313" key="3">
    <source>
        <dbReference type="Proteomes" id="UP000199230"/>
    </source>
</evidence>
<dbReference type="InterPro" id="IPR005585">
    <property type="entry name" value="DUF327"/>
</dbReference>
<dbReference type="SUPFAM" id="SSF158397">
    <property type="entry name" value="TM1646-like"/>
    <property type="match status" value="1"/>
</dbReference>
<sequence>MLNRVEGILSPEPAQKQESAPQVLKPDQANFMDKLSRVKSDEVRDHLQGLYGKISKQADKISERLYLDDVLHYKKLVREFLDVATKNSHQFSKQNFLDRRGRHRVYAIVKNVDRELDHLTKEFINQEADRISVMKRLDDIRGMLMDIMM</sequence>
<gene>
    <name evidence="2" type="ORF">SAMN05192546_103116</name>
</gene>
<proteinExistence type="predicted"/>
<dbReference type="AlphaFoldDB" id="A0A1H3L979"/>
<dbReference type="STRING" id="159292.SAMN05192546_103116"/>
<dbReference type="Pfam" id="PF03885">
    <property type="entry name" value="DUF327"/>
    <property type="match status" value="1"/>
</dbReference>
<feature type="region of interest" description="Disordered" evidence="1">
    <location>
        <begin position="1"/>
        <end position="22"/>
    </location>
</feature>
<dbReference type="RefSeq" id="WP_093311739.1">
    <property type="nucleotide sequence ID" value="NZ_FNPV01000003.1"/>
</dbReference>
<evidence type="ECO:0000313" key="2">
    <source>
        <dbReference type="EMBL" id="SDY60880.1"/>
    </source>
</evidence>
<reference evidence="2 3" key="1">
    <citation type="submission" date="2016-10" db="EMBL/GenBank/DDBJ databases">
        <authorList>
            <person name="de Groot N.N."/>
        </authorList>
    </citation>
    <scope>NUCLEOTIDE SEQUENCE [LARGE SCALE GENOMIC DNA]</scope>
    <source>
        <strain evidence="2 3">APO</strain>
    </source>
</reference>
<dbReference type="InterPro" id="IPR024042">
    <property type="entry name" value="TM1646-like_dom_sf"/>
</dbReference>
<accession>A0A1H3L979</accession>
<organism evidence="2 3">
    <name type="scientific">Tindallia californiensis</name>
    <dbReference type="NCBI Taxonomy" id="159292"/>
    <lineage>
        <taxon>Bacteria</taxon>
        <taxon>Bacillati</taxon>
        <taxon>Bacillota</taxon>
        <taxon>Clostridia</taxon>
        <taxon>Peptostreptococcales</taxon>
        <taxon>Tindalliaceae</taxon>
        <taxon>Tindallia</taxon>
    </lineage>
</organism>
<dbReference type="OrthoDB" id="1680946at2"/>
<protein>
    <recommendedName>
        <fullName evidence="4">DUF327 domain-containing protein</fullName>
    </recommendedName>
</protein>
<keyword evidence="3" id="KW-1185">Reference proteome</keyword>
<evidence type="ECO:0008006" key="4">
    <source>
        <dbReference type="Google" id="ProtNLM"/>
    </source>
</evidence>
<dbReference type="EMBL" id="FNPV01000003">
    <property type="protein sequence ID" value="SDY60880.1"/>
    <property type="molecule type" value="Genomic_DNA"/>
</dbReference>
<evidence type="ECO:0000256" key="1">
    <source>
        <dbReference type="SAM" id="MobiDB-lite"/>
    </source>
</evidence>
<name>A0A1H3L979_9FIRM</name>
<dbReference type="Gene3D" id="1.20.120.490">
    <property type="entry name" value="Hypothetical protein TM1646-like domain"/>
    <property type="match status" value="1"/>
</dbReference>